<evidence type="ECO:0000259" key="1">
    <source>
        <dbReference type="PROSITE" id="PS50075"/>
    </source>
</evidence>
<gene>
    <name evidence="2" type="ORF">GCM10009864_22960</name>
</gene>
<keyword evidence="3" id="KW-1185">Reference proteome</keyword>
<comment type="caution">
    <text evidence="2">The sequence shown here is derived from an EMBL/GenBank/DDBJ whole genome shotgun (WGS) entry which is preliminary data.</text>
</comment>
<accession>A0ABN3RMX7</accession>
<dbReference type="PROSITE" id="PS50075">
    <property type="entry name" value="CARRIER"/>
    <property type="match status" value="1"/>
</dbReference>
<evidence type="ECO:0000313" key="3">
    <source>
        <dbReference type="Proteomes" id="UP001500994"/>
    </source>
</evidence>
<evidence type="ECO:0000313" key="2">
    <source>
        <dbReference type="EMBL" id="GAA2656380.1"/>
    </source>
</evidence>
<dbReference type="InterPro" id="IPR036736">
    <property type="entry name" value="ACP-like_sf"/>
</dbReference>
<proteinExistence type="predicted"/>
<feature type="domain" description="Carrier" evidence="1">
    <location>
        <begin position="1"/>
        <end position="76"/>
    </location>
</feature>
<dbReference type="RefSeq" id="WP_344574968.1">
    <property type="nucleotide sequence ID" value="NZ_BAAARK010000005.1"/>
</dbReference>
<dbReference type="InterPro" id="IPR009081">
    <property type="entry name" value="PP-bd_ACP"/>
</dbReference>
<organism evidence="2 3">
    <name type="scientific">Streptomyces lunalinharesii</name>
    <dbReference type="NCBI Taxonomy" id="333384"/>
    <lineage>
        <taxon>Bacteria</taxon>
        <taxon>Bacillati</taxon>
        <taxon>Actinomycetota</taxon>
        <taxon>Actinomycetes</taxon>
        <taxon>Kitasatosporales</taxon>
        <taxon>Streptomycetaceae</taxon>
        <taxon>Streptomyces</taxon>
    </lineage>
</organism>
<dbReference type="SUPFAM" id="SSF47336">
    <property type="entry name" value="ACP-like"/>
    <property type="match status" value="1"/>
</dbReference>
<name>A0ABN3RMX7_9ACTN</name>
<dbReference type="Gene3D" id="1.10.1200.10">
    <property type="entry name" value="ACP-like"/>
    <property type="match status" value="1"/>
</dbReference>
<sequence length="80" mass="8624">MSAVYKHLTTLLTEKFKVPAQQIRPDATFADLGVDSLAIAELSLLLSERNGVEISDEDLKGSTTLAEAAHTIASRTIEPL</sequence>
<protein>
    <recommendedName>
        <fullName evidence="1">Carrier domain-containing protein</fullName>
    </recommendedName>
</protein>
<reference evidence="2 3" key="1">
    <citation type="journal article" date="2019" name="Int. J. Syst. Evol. Microbiol.">
        <title>The Global Catalogue of Microorganisms (GCM) 10K type strain sequencing project: providing services to taxonomists for standard genome sequencing and annotation.</title>
        <authorList>
            <consortium name="The Broad Institute Genomics Platform"/>
            <consortium name="The Broad Institute Genome Sequencing Center for Infectious Disease"/>
            <person name="Wu L."/>
            <person name="Ma J."/>
        </authorList>
    </citation>
    <scope>NUCLEOTIDE SEQUENCE [LARGE SCALE GENOMIC DNA]</scope>
    <source>
        <strain evidence="2 3">JCM 16374</strain>
    </source>
</reference>
<dbReference type="EMBL" id="BAAARK010000005">
    <property type="protein sequence ID" value="GAA2656380.1"/>
    <property type="molecule type" value="Genomic_DNA"/>
</dbReference>
<dbReference type="Pfam" id="PF00550">
    <property type="entry name" value="PP-binding"/>
    <property type="match status" value="1"/>
</dbReference>
<dbReference type="Proteomes" id="UP001500994">
    <property type="component" value="Unassembled WGS sequence"/>
</dbReference>